<sequence length="521" mass="57009">MFATHQAVLQRRLMQEQSVLAEIDKLEAEQKTLSEMTQPAHASGCATMLPRAARLGISPCESWYETTLPYFPESTFRENFRVDHSTFRFIPLAASARREHSDWRSWRSSLRETVRPPQTLATGTRALREGRCRDPSRGHSSEPRFPASPSPVLPGPPFPALPDPRRMSVITWCVTPASSETDLQRIHRHRNHLHSLRRAIPVLAAPAAVPILTAQDVVHLCGSWCLVLPMLLRPPVLVMFLWCLAPFIDTGVLGGIPATAVSSAVPASASQAVTRNVTGAISSGIPATAVPGAIPASDSQVAFRATAAPVLPTVTAPVLEEASTAAVDEGPEPPGPCCASFCMRTFLYGAQLPPVKGWDPVAQAETLAGGGLLDHEVPGLPGWDQEATLSEWLEAGDWERSGSASFGRVCCEVSTYEGIKRDYFKARKNLLMDVSDFDEVYRWVSTYAQQENRALIKSKLGKIRIAVASPLETYLQMSWMYALGGVSTSRGWGTRSEPLAREAARNERTHHHLQQGHYSLP</sequence>
<gene>
    <name evidence="1" type="ORF">HPB47_018494</name>
</gene>
<evidence type="ECO:0000313" key="2">
    <source>
        <dbReference type="Proteomes" id="UP000805193"/>
    </source>
</evidence>
<dbReference type="EMBL" id="JABSTQ010007640">
    <property type="protein sequence ID" value="KAG0435427.1"/>
    <property type="molecule type" value="Genomic_DNA"/>
</dbReference>
<evidence type="ECO:0000313" key="1">
    <source>
        <dbReference type="EMBL" id="KAG0435427.1"/>
    </source>
</evidence>
<dbReference type="Proteomes" id="UP000805193">
    <property type="component" value="Unassembled WGS sequence"/>
</dbReference>
<keyword evidence="2" id="KW-1185">Reference proteome</keyword>
<accession>A0AC60QKK9</accession>
<name>A0AC60QKK9_IXOPE</name>
<reference evidence="1 2" key="1">
    <citation type="journal article" date="2020" name="Cell">
        <title>Large-Scale Comparative Analyses of Tick Genomes Elucidate Their Genetic Diversity and Vector Capacities.</title>
        <authorList>
            <consortium name="Tick Genome and Microbiome Consortium (TIGMIC)"/>
            <person name="Jia N."/>
            <person name="Wang J."/>
            <person name="Shi W."/>
            <person name="Du L."/>
            <person name="Sun Y."/>
            <person name="Zhan W."/>
            <person name="Jiang J.F."/>
            <person name="Wang Q."/>
            <person name="Zhang B."/>
            <person name="Ji P."/>
            <person name="Bell-Sakyi L."/>
            <person name="Cui X.M."/>
            <person name="Yuan T.T."/>
            <person name="Jiang B.G."/>
            <person name="Yang W.F."/>
            <person name="Lam T.T."/>
            <person name="Chang Q.C."/>
            <person name="Ding S.J."/>
            <person name="Wang X.J."/>
            <person name="Zhu J.G."/>
            <person name="Ruan X.D."/>
            <person name="Zhao L."/>
            <person name="Wei J.T."/>
            <person name="Ye R.Z."/>
            <person name="Que T.C."/>
            <person name="Du C.H."/>
            <person name="Zhou Y.H."/>
            <person name="Cheng J.X."/>
            <person name="Dai P.F."/>
            <person name="Guo W.B."/>
            <person name="Han X.H."/>
            <person name="Huang E.J."/>
            <person name="Li L.F."/>
            <person name="Wei W."/>
            <person name="Gao Y.C."/>
            <person name="Liu J.Z."/>
            <person name="Shao H.Z."/>
            <person name="Wang X."/>
            <person name="Wang C.C."/>
            <person name="Yang T.C."/>
            <person name="Huo Q.B."/>
            <person name="Li W."/>
            <person name="Chen H.Y."/>
            <person name="Chen S.E."/>
            <person name="Zhou L.G."/>
            <person name="Ni X.B."/>
            <person name="Tian J.H."/>
            <person name="Sheng Y."/>
            <person name="Liu T."/>
            <person name="Pan Y.S."/>
            <person name="Xia L.Y."/>
            <person name="Li J."/>
            <person name="Zhao F."/>
            <person name="Cao W.C."/>
        </authorList>
    </citation>
    <scope>NUCLEOTIDE SEQUENCE [LARGE SCALE GENOMIC DNA]</scope>
    <source>
        <strain evidence="1">Iper-2018</strain>
    </source>
</reference>
<organism evidence="1 2">
    <name type="scientific">Ixodes persulcatus</name>
    <name type="common">Taiga tick</name>
    <dbReference type="NCBI Taxonomy" id="34615"/>
    <lineage>
        <taxon>Eukaryota</taxon>
        <taxon>Metazoa</taxon>
        <taxon>Ecdysozoa</taxon>
        <taxon>Arthropoda</taxon>
        <taxon>Chelicerata</taxon>
        <taxon>Arachnida</taxon>
        <taxon>Acari</taxon>
        <taxon>Parasitiformes</taxon>
        <taxon>Ixodida</taxon>
        <taxon>Ixodoidea</taxon>
        <taxon>Ixodidae</taxon>
        <taxon>Ixodinae</taxon>
        <taxon>Ixodes</taxon>
    </lineage>
</organism>
<protein>
    <submittedName>
        <fullName evidence="1">Uncharacterized protein</fullName>
    </submittedName>
</protein>
<comment type="caution">
    <text evidence="1">The sequence shown here is derived from an EMBL/GenBank/DDBJ whole genome shotgun (WGS) entry which is preliminary data.</text>
</comment>
<proteinExistence type="predicted"/>